<dbReference type="SUPFAM" id="SSF50156">
    <property type="entry name" value="PDZ domain-like"/>
    <property type="match status" value="1"/>
</dbReference>
<sequence length="382" mass="39689">MRRHLGLIVVCGSCAFLGGLSAETVLSSSGNVSAQPGGPPLPPLPSNTDSEKAAPTPERFQGVIKQLSPSVVAVDAVKPPEPGSTKREPLEESGSGVIVKFPGASGVVVVTNYHVVGAAVPSKVYVTLSDGRIVQPARTWTDPESDIALLNIDDDSLPAAPLADSDRVRRGQWVLAFGSPFGLNQTVTHGIISATNRGQISLGSTIRIKEFLQTDAAINPGSSGGPLVDLDGRVVGINTAIASKSGSNSGVSFSIPANMVKRIAAQLIEKGVVTRGYLGVQLASALEPAEALRLGLNRVSGALVEIVHTGTPAAAAGLRVGDVILQIEDVTVRDENHLINVVCALPPGQRVRLTVWRDRKAQVVDVTVGEYGGGQRTRSAKP</sequence>
<keyword evidence="1" id="KW-0645">Protease</keyword>
<dbReference type="Pfam" id="PF13365">
    <property type="entry name" value="Trypsin_2"/>
    <property type="match status" value="1"/>
</dbReference>
<dbReference type="Gene3D" id="2.30.42.10">
    <property type="match status" value="1"/>
</dbReference>
<dbReference type="GO" id="GO:0006508">
    <property type="term" value="P:proteolysis"/>
    <property type="evidence" value="ECO:0007669"/>
    <property type="project" value="UniProtKB-KW"/>
</dbReference>
<keyword evidence="7" id="KW-1185">Reference proteome</keyword>
<dbReference type="AlphaFoldDB" id="A0A6M5Z5P4"/>
<dbReference type="InterPro" id="IPR051201">
    <property type="entry name" value="Chloro_Bact_Ser_Proteases"/>
</dbReference>
<dbReference type="SMART" id="SM00228">
    <property type="entry name" value="PDZ"/>
    <property type="match status" value="1"/>
</dbReference>
<keyword evidence="4" id="KW-0732">Signal</keyword>
<proteinExistence type="predicted"/>
<dbReference type="InterPro" id="IPR001940">
    <property type="entry name" value="Peptidase_S1C"/>
</dbReference>
<evidence type="ECO:0000313" key="7">
    <source>
        <dbReference type="Proteomes" id="UP000503447"/>
    </source>
</evidence>
<dbReference type="EMBL" id="CP053452">
    <property type="protein sequence ID" value="QJX00583.1"/>
    <property type="molecule type" value="Genomic_DNA"/>
</dbReference>
<evidence type="ECO:0000256" key="3">
    <source>
        <dbReference type="SAM" id="MobiDB-lite"/>
    </source>
</evidence>
<dbReference type="InterPro" id="IPR009003">
    <property type="entry name" value="Peptidase_S1_PA"/>
</dbReference>
<feature type="signal peptide" evidence="4">
    <location>
        <begin position="1"/>
        <end position="22"/>
    </location>
</feature>
<evidence type="ECO:0000313" key="6">
    <source>
        <dbReference type="EMBL" id="QJX00583.1"/>
    </source>
</evidence>
<dbReference type="PRINTS" id="PR00834">
    <property type="entry name" value="PROTEASES2C"/>
</dbReference>
<reference evidence="7" key="1">
    <citation type="submission" date="2020-05" db="EMBL/GenBank/DDBJ databases">
        <title>Frigoriglobus tundricola gen. nov., sp. nov., a psychrotolerant cellulolytic planctomycete of the family Gemmataceae with two divergent copies of 16S rRNA gene.</title>
        <authorList>
            <person name="Kulichevskaya I.S."/>
            <person name="Ivanova A.A."/>
            <person name="Naumoff D.G."/>
            <person name="Beletsky A.V."/>
            <person name="Rijpstra W.I.C."/>
            <person name="Sinninghe Damste J.S."/>
            <person name="Mardanov A.V."/>
            <person name="Ravin N.V."/>
            <person name="Dedysh S.N."/>
        </authorList>
    </citation>
    <scope>NUCLEOTIDE SEQUENCE [LARGE SCALE GENOMIC DNA]</scope>
    <source>
        <strain evidence="7">PL17</strain>
    </source>
</reference>
<evidence type="ECO:0000256" key="4">
    <source>
        <dbReference type="SAM" id="SignalP"/>
    </source>
</evidence>
<dbReference type="InterPro" id="IPR036034">
    <property type="entry name" value="PDZ_sf"/>
</dbReference>
<feature type="domain" description="PDZ" evidence="5">
    <location>
        <begin position="267"/>
        <end position="359"/>
    </location>
</feature>
<dbReference type="InterPro" id="IPR001478">
    <property type="entry name" value="PDZ"/>
</dbReference>
<accession>A0A6M5Z5P4</accession>
<dbReference type="KEGG" id="ftj:FTUN_8215"/>
<dbReference type="PANTHER" id="PTHR43343:SF3">
    <property type="entry name" value="PROTEASE DO-LIKE 8, CHLOROPLASTIC"/>
    <property type="match status" value="1"/>
</dbReference>
<keyword evidence="2" id="KW-0378">Hydrolase</keyword>
<feature type="chain" id="PRO_5026978442" description="PDZ domain-containing protein" evidence="4">
    <location>
        <begin position="23"/>
        <end position="382"/>
    </location>
</feature>
<organism evidence="6 7">
    <name type="scientific">Frigoriglobus tundricola</name>
    <dbReference type="NCBI Taxonomy" id="2774151"/>
    <lineage>
        <taxon>Bacteria</taxon>
        <taxon>Pseudomonadati</taxon>
        <taxon>Planctomycetota</taxon>
        <taxon>Planctomycetia</taxon>
        <taxon>Gemmatales</taxon>
        <taxon>Gemmataceae</taxon>
        <taxon>Frigoriglobus</taxon>
    </lineage>
</organism>
<feature type="region of interest" description="Disordered" evidence="3">
    <location>
        <begin position="28"/>
        <end position="56"/>
    </location>
</feature>
<protein>
    <recommendedName>
        <fullName evidence="5">PDZ domain-containing protein</fullName>
    </recommendedName>
</protein>
<name>A0A6M5Z5P4_9BACT</name>
<dbReference type="RefSeq" id="WP_171475300.1">
    <property type="nucleotide sequence ID" value="NZ_CP053452.2"/>
</dbReference>
<evidence type="ECO:0000256" key="2">
    <source>
        <dbReference type="ARBA" id="ARBA00022801"/>
    </source>
</evidence>
<dbReference type="SUPFAM" id="SSF50494">
    <property type="entry name" value="Trypsin-like serine proteases"/>
    <property type="match status" value="1"/>
</dbReference>
<dbReference type="PANTHER" id="PTHR43343">
    <property type="entry name" value="PEPTIDASE S12"/>
    <property type="match status" value="1"/>
</dbReference>
<dbReference type="GO" id="GO:0004252">
    <property type="term" value="F:serine-type endopeptidase activity"/>
    <property type="evidence" value="ECO:0007669"/>
    <property type="project" value="InterPro"/>
</dbReference>
<evidence type="ECO:0000259" key="5">
    <source>
        <dbReference type="PROSITE" id="PS50106"/>
    </source>
</evidence>
<evidence type="ECO:0000256" key="1">
    <source>
        <dbReference type="ARBA" id="ARBA00022670"/>
    </source>
</evidence>
<dbReference type="Pfam" id="PF13180">
    <property type="entry name" value="PDZ_2"/>
    <property type="match status" value="1"/>
</dbReference>
<dbReference type="PROSITE" id="PS50106">
    <property type="entry name" value="PDZ"/>
    <property type="match status" value="1"/>
</dbReference>
<gene>
    <name evidence="6" type="ORF">FTUN_8215</name>
</gene>
<dbReference type="Proteomes" id="UP000503447">
    <property type="component" value="Chromosome"/>
</dbReference>
<dbReference type="Gene3D" id="2.40.10.120">
    <property type="match status" value="1"/>
</dbReference>